<comment type="caution">
    <text evidence="1">The sequence shown here is derived from an EMBL/GenBank/DDBJ whole genome shotgun (WGS) entry which is preliminary data.</text>
</comment>
<proteinExistence type="predicted"/>
<sequence>MDPPPAYPTHLTIPDLRAQIIANSTIIYPHREVTKAADSHLELVVAKAHQASPAGAHGTGKYVITVGGPSTHAAATGPAASYGAVHYAVLVRRSYEKEDIKMLIKGQPRDSVEGALEWMLERTERDVHDLVVRLLKMVDLWMECETFVDTFEWVEEGRACNT</sequence>
<organism evidence="1 2">
    <name type="scientific">Friedmanniomyces endolithicus</name>
    <dbReference type="NCBI Taxonomy" id="329885"/>
    <lineage>
        <taxon>Eukaryota</taxon>
        <taxon>Fungi</taxon>
        <taxon>Dikarya</taxon>
        <taxon>Ascomycota</taxon>
        <taxon>Pezizomycotina</taxon>
        <taxon>Dothideomycetes</taxon>
        <taxon>Dothideomycetidae</taxon>
        <taxon>Mycosphaerellales</taxon>
        <taxon>Teratosphaeriaceae</taxon>
        <taxon>Friedmanniomyces</taxon>
    </lineage>
</organism>
<dbReference type="EMBL" id="JASUXU010000099">
    <property type="protein sequence ID" value="KAK0306937.1"/>
    <property type="molecule type" value="Genomic_DNA"/>
</dbReference>
<dbReference type="Proteomes" id="UP001168146">
    <property type="component" value="Unassembled WGS sequence"/>
</dbReference>
<protein>
    <submittedName>
        <fullName evidence="1">Uncharacterized protein</fullName>
    </submittedName>
</protein>
<evidence type="ECO:0000313" key="2">
    <source>
        <dbReference type="Proteomes" id="UP001168146"/>
    </source>
</evidence>
<evidence type="ECO:0000313" key="1">
    <source>
        <dbReference type="EMBL" id="KAK0306937.1"/>
    </source>
</evidence>
<accession>A0AAN6FAG2</accession>
<name>A0AAN6FAG2_9PEZI</name>
<gene>
    <name evidence="1" type="ORF">LTR82_016168</name>
</gene>
<dbReference type="AlphaFoldDB" id="A0AAN6FAG2"/>
<reference evidence="1" key="1">
    <citation type="submission" date="2021-12" db="EMBL/GenBank/DDBJ databases">
        <title>Black yeast isolated from Biological Soil Crust.</title>
        <authorList>
            <person name="Kurbessoian T."/>
        </authorList>
    </citation>
    <scope>NUCLEOTIDE SEQUENCE</scope>
    <source>
        <strain evidence="1">CCFEE 5208</strain>
    </source>
</reference>